<evidence type="ECO:0000256" key="1">
    <source>
        <dbReference type="SAM" id="SignalP"/>
    </source>
</evidence>
<sequence>MATVLRVVTLAVLLAMVTGCARYAVTDYDSNAGFDRYSSYRFAERDENAIQGLDAARIERALEQALTGEGFTRADAEPDVLVRYRIEDEVRTESRGPSLGLGFGFGRSPFTFGMAHSPVRTREIREGQLVVEMVDPTIEQVVWEGRGRRYLSENQDREERTRLIDRIIEAMFEQYPPQP</sequence>
<feature type="chain" id="PRO_5012945905" description="DUF4136 domain-containing protein" evidence="1">
    <location>
        <begin position="24"/>
        <end position="179"/>
    </location>
</feature>
<dbReference type="Gene3D" id="3.30.160.670">
    <property type="match status" value="1"/>
</dbReference>
<gene>
    <name evidence="3" type="ORF">CK501_01930</name>
</gene>
<accession>A0A2A2FB33</accession>
<proteinExistence type="predicted"/>
<feature type="domain" description="DUF4136" evidence="2">
    <location>
        <begin position="25"/>
        <end position="177"/>
    </location>
</feature>
<keyword evidence="1" id="KW-0732">Signal</keyword>
<reference evidence="3 4" key="1">
    <citation type="submission" date="2017-08" db="EMBL/GenBank/DDBJ databases">
        <title>Halovibrio sewagensis sp. nov., isolated from wastewater of high salinity.</title>
        <authorList>
            <person name="Dong X."/>
            <person name="Zhang G."/>
        </authorList>
    </citation>
    <scope>NUCLEOTIDE SEQUENCE [LARGE SCALE GENOMIC DNA]</scope>
    <source>
        <strain evidence="3 4">YL5-2</strain>
    </source>
</reference>
<dbReference type="Pfam" id="PF13590">
    <property type="entry name" value="DUF4136"/>
    <property type="match status" value="1"/>
</dbReference>
<dbReference type="AlphaFoldDB" id="A0A2A2FB33"/>
<dbReference type="Proteomes" id="UP000218896">
    <property type="component" value="Unassembled WGS sequence"/>
</dbReference>
<dbReference type="InterPro" id="IPR025411">
    <property type="entry name" value="DUF4136"/>
</dbReference>
<evidence type="ECO:0000259" key="2">
    <source>
        <dbReference type="Pfam" id="PF13590"/>
    </source>
</evidence>
<dbReference type="PROSITE" id="PS51257">
    <property type="entry name" value="PROKAR_LIPOPROTEIN"/>
    <property type="match status" value="1"/>
</dbReference>
<dbReference type="RefSeq" id="WP_095616034.1">
    <property type="nucleotide sequence ID" value="NZ_NSKD01000001.1"/>
</dbReference>
<evidence type="ECO:0000313" key="3">
    <source>
        <dbReference type="EMBL" id="PAU81934.1"/>
    </source>
</evidence>
<dbReference type="EMBL" id="NSKD01000001">
    <property type="protein sequence ID" value="PAU81934.1"/>
    <property type="molecule type" value="Genomic_DNA"/>
</dbReference>
<name>A0A2A2FB33_9GAMM</name>
<feature type="signal peptide" evidence="1">
    <location>
        <begin position="1"/>
        <end position="23"/>
    </location>
</feature>
<organism evidence="3 4">
    <name type="scientific">Halovibrio salipaludis</name>
    <dbReference type="NCBI Taxonomy" id="2032626"/>
    <lineage>
        <taxon>Bacteria</taxon>
        <taxon>Pseudomonadati</taxon>
        <taxon>Pseudomonadota</taxon>
        <taxon>Gammaproteobacteria</taxon>
        <taxon>Oceanospirillales</taxon>
        <taxon>Halomonadaceae</taxon>
        <taxon>Halovibrio</taxon>
    </lineage>
</organism>
<comment type="caution">
    <text evidence="3">The sequence shown here is derived from an EMBL/GenBank/DDBJ whole genome shotgun (WGS) entry which is preliminary data.</text>
</comment>
<keyword evidence="4" id="KW-1185">Reference proteome</keyword>
<dbReference type="OrthoDB" id="329837at2"/>
<evidence type="ECO:0000313" key="4">
    <source>
        <dbReference type="Proteomes" id="UP000218896"/>
    </source>
</evidence>
<protein>
    <recommendedName>
        <fullName evidence="2">DUF4136 domain-containing protein</fullName>
    </recommendedName>
</protein>